<dbReference type="EMBL" id="LQYS01000045">
    <property type="protein sequence ID" value="KYD14252.1"/>
    <property type="molecule type" value="Genomic_DNA"/>
</dbReference>
<dbReference type="AlphaFoldDB" id="A0A150LQY7"/>
<proteinExistence type="predicted"/>
<gene>
    <name evidence="1" type="ORF">B4119_1417</name>
</gene>
<dbReference type="Proteomes" id="UP000075455">
    <property type="component" value="Unassembled WGS sequence"/>
</dbReference>
<sequence>MCIVTIKEYVFSRKMANSIHYCSPFFEGVKWQVKGVFMVLAI</sequence>
<evidence type="ECO:0000313" key="1">
    <source>
        <dbReference type="EMBL" id="KYD14252.1"/>
    </source>
</evidence>
<name>A0A150LQY7_9BACL</name>
<evidence type="ECO:0000313" key="2">
    <source>
        <dbReference type="Proteomes" id="UP000075455"/>
    </source>
</evidence>
<comment type="caution">
    <text evidence="1">The sequence shown here is derived from an EMBL/GenBank/DDBJ whole genome shotgun (WGS) entry which is preliminary data.</text>
</comment>
<protein>
    <submittedName>
        <fullName evidence="1">Uncharacterized protein</fullName>
    </submittedName>
</protein>
<accession>A0A150LQY7</accession>
<organism evidence="1 2">
    <name type="scientific">Saccharococcus caldoxylosilyticus</name>
    <dbReference type="NCBI Taxonomy" id="81408"/>
    <lineage>
        <taxon>Bacteria</taxon>
        <taxon>Bacillati</taxon>
        <taxon>Bacillota</taxon>
        <taxon>Bacilli</taxon>
        <taxon>Bacillales</taxon>
        <taxon>Anoxybacillaceae</taxon>
        <taxon>Saccharococcus</taxon>
    </lineage>
</organism>
<reference evidence="1 2" key="1">
    <citation type="submission" date="2016-01" db="EMBL/GenBank/DDBJ databases">
        <title>Draft Genome Sequences of Seven Thermophilic Sporeformers Isolated from Foods.</title>
        <authorList>
            <person name="Berendsen E.M."/>
            <person name="Wells-Bennik M.H."/>
            <person name="Krawcyk A.O."/>
            <person name="De Jong A."/>
            <person name="Holsappel S."/>
            <person name="Eijlander R.T."/>
            <person name="Kuipers O.P."/>
        </authorList>
    </citation>
    <scope>NUCLEOTIDE SEQUENCE [LARGE SCALE GENOMIC DNA]</scope>
    <source>
        <strain evidence="1 2">B4119</strain>
    </source>
</reference>